<dbReference type="PRINTS" id="PR00344">
    <property type="entry name" value="BCTRLSENSOR"/>
</dbReference>
<dbReference type="InterPro" id="IPR011047">
    <property type="entry name" value="Quinoprotein_ADH-like_sf"/>
</dbReference>
<dbReference type="InterPro" id="IPR036890">
    <property type="entry name" value="HATPase_C_sf"/>
</dbReference>
<keyword evidence="4" id="KW-0805">Transcription regulation</keyword>
<dbReference type="Pfam" id="PF07494">
    <property type="entry name" value="Reg_prop"/>
    <property type="match status" value="3"/>
</dbReference>
<dbReference type="PROSITE" id="PS00041">
    <property type="entry name" value="HTH_ARAC_FAMILY_1"/>
    <property type="match status" value="1"/>
</dbReference>
<protein>
    <recommendedName>
        <fullName evidence="2">histidine kinase</fullName>
        <ecNumber evidence="2">2.7.13.3</ecNumber>
    </recommendedName>
</protein>
<dbReference type="InterPro" id="IPR015943">
    <property type="entry name" value="WD40/YVTN_repeat-like_dom_sf"/>
</dbReference>
<dbReference type="CDD" id="cd00082">
    <property type="entry name" value="HisKA"/>
    <property type="match status" value="1"/>
</dbReference>
<dbReference type="Pfam" id="PF00072">
    <property type="entry name" value="Response_reg"/>
    <property type="match status" value="1"/>
</dbReference>
<proteinExistence type="predicted"/>
<comment type="caution">
    <text evidence="7">Lacks conserved residue(s) required for the propagation of feature annotation.</text>
</comment>
<dbReference type="InterPro" id="IPR005467">
    <property type="entry name" value="His_kinase_dom"/>
</dbReference>
<dbReference type="Pfam" id="PF12833">
    <property type="entry name" value="HTH_18"/>
    <property type="match status" value="1"/>
</dbReference>
<keyword evidence="6" id="KW-0804">Transcription</keyword>
<dbReference type="SUPFAM" id="SSF46689">
    <property type="entry name" value="Homeodomain-like"/>
    <property type="match status" value="1"/>
</dbReference>
<dbReference type="Gene3D" id="1.10.10.60">
    <property type="entry name" value="Homeodomain-like"/>
    <property type="match status" value="2"/>
</dbReference>
<dbReference type="InterPro" id="IPR011123">
    <property type="entry name" value="Y_Y_Y"/>
</dbReference>
<dbReference type="InterPro" id="IPR001789">
    <property type="entry name" value="Sig_transdc_resp-reg_receiver"/>
</dbReference>
<evidence type="ECO:0000259" key="11">
    <source>
        <dbReference type="PROSITE" id="PS50110"/>
    </source>
</evidence>
<dbReference type="GO" id="GO:0005524">
    <property type="term" value="F:ATP binding"/>
    <property type="evidence" value="ECO:0007669"/>
    <property type="project" value="UniProtKB-KW"/>
</dbReference>
<dbReference type="Gene3D" id="2.130.10.10">
    <property type="entry name" value="YVTN repeat-like/Quinoprotein amine dehydrogenase"/>
    <property type="match status" value="2"/>
</dbReference>
<dbReference type="SUPFAM" id="SSF63829">
    <property type="entry name" value="Calcium-dependent phosphotriesterase"/>
    <property type="match status" value="1"/>
</dbReference>
<dbReference type="SUPFAM" id="SSF50998">
    <property type="entry name" value="Quinoprotein alcohol dehydrogenase-like"/>
    <property type="match status" value="1"/>
</dbReference>
<sequence length="1207" mass="138076">MYIYDYKSNTSSKILEISGPITSIKNVLLSGNGNIWIGTNNGLFVVKNNKTECLIKDINVSCMFEDSKNNIWVGTVNDGVRFLEKKTREISYFKEELTLPDNVKLSNNRIRCFCEDDKQNIWIGTYKGITIYSPETKKSSILIHNESASYSLRHNSVYSIYKDRQGTIWVGSYYGGVSYFNPAIELYSFYGTSSKDPSMLNGLIIGNMTEDEKGNLYIATEEGGINLLNPNTGLIKTYDKSNSNLPHNTIKSIWYDTKYQRLYIGTFTEGLWYKAENSQKFNKLGNTILSTNIQKVISQIIPFNDKYIIISTQDNVYKLDRNSLELSTLVSFPSLDFNNIGIIQTMFIDSDEILWISSSEKGLFNLNLKTSRIQNFNNLGVGLNPAKSGIRQIQQGADGRIYLLSQSQLLSYDKATQQFKILNNNDSLLLSDNYYKLACLSSGHFIITADSGITLLDPVSLRTVHLPFAEIFPLKSINKSSGLYTASRNKQIYIGGLGGMLVLNEKDIETISELNKNSHRLFFSSLSINNKMADSQSSPDILPTDISYADFIRLNYKQNNLSLTFASSDFIHNNSVLYEYILENFDKQWTITNDKIIRYTSLPPGRYSLTVREAGNKYQKIHLDINISPPFYFSIWAYIIYAILLISLFIFFVCFTQRNIYLKASLNMEHREKLQLASLNKMKINFFTNVSHEFRTPLTLISSQIDITLKNTNMPQSLKKSFLKIKKHTNEMRFLIDELMYFNKLEQGTLAIMVSMEDISSFIEDIYESFKEYARMRNITFKYEQANEPINVWFDRMQIQKVVYNLLSNAFKFTNDGGSITIKLKRKKDHVEFSVLDTGIGMKAEELEKVFDRFYQVNQDSATQRVDGMGIGLSLSKNIVNQHHGDIFVESKAGVGTCFTVRLLLGSTHFTELQKSQRSFDETEYFSKIQHIENKEDKETEEEEEKIFKENADLKANILIIEDNEELLQLLIEAFSSLYNVTTADNGESGLNFAIETRPDIILSGVMIPRISGLDLCKKLKTRADTSHIPILLITARSSLKQNVEGLQYGADDYIVKPFNIELLLLKCNNLVKSRKEMQAKFQQVFSTIENEKTGITTNGRDQLFLKKAVTIVESNLINTDFDINSWARELNVGRSKLFQKIKEITGYTPNEYIIIIKMKKATILLKEEPNMTIAEIAYKAGFTSPGYFSKSFKEYYGLTPLQYRQS</sequence>
<dbReference type="Pfam" id="PF00512">
    <property type="entry name" value="HisKA"/>
    <property type="match status" value="1"/>
</dbReference>
<organism evidence="12 13">
    <name type="scientific">Dysgonomonas termitidis</name>
    <dbReference type="NCBI Taxonomy" id="1516126"/>
    <lineage>
        <taxon>Bacteria</taxon>
        <taxon>Pseudomonadati</taxon>
        <taxon>Bacteroidota</taxon>
        <taxon>Bacteroidia</taxon>
        <taxon>Bacteroidales</taxon>
        <taxon>Dysgonomonadaceae</taxon>
        <taxon>Dysgonomonas</taxon>
    </lineage>
</organism>
<keyword evidence="8" id="KW-0472">Membrane</keyword>
<dbReference type="SMART" id="SM00448">
    <property type="entry name" value="REC"/>
    <property type="match status" value="1"/>
</dbReference>
<dbReference type="PANTHER" id="PTHR43547:SF2">
    <property type="entry name" value="HYBRID SIGNAL TRANSDUCTION HISTIDINE KINASE C"/>
    <property type="match status" value="1"/>
</dbReference>
<dbReference type="Pfam" id="PF02518">
    <property type="entry name" value="HATPase_c"/>
    <property type="match status" value="1"/>
</dbReference>
<dbReference type="EC" id="2.7.13.3" evidence="2"/>
<feature type="transmembrane region" description="Helical" evidence="8">
    <location>
        <begin position="635"/>
        <end position="655"/>
    </location>
</feature>
<dbReference type="SUPFAM" id="SSF52172">
    <property type="entry name" value="CheY-like"/>
    <property type="match status" value="1"/>
</dbReference>
<accession>A0ABV9L1U7</accession>
<dbReference type="SMART" id="SM00388">
    <property type="entry name" value="HisKA"/>
    <property type="match status" value="1"/>
</dbReference>
<evidence type="ECO:0000259" key="9">
    <source>
        <dbReference type="PROSITE" id="PS01124"/>
    </source>
</evidence>
<dbReference type="SUPFAM" id="SSF55874">
    <property type="entry name" value="ATPase domain of HSP90 chaperone/DNA topoisomerase II/histidine kinase"/>
    <property type="match status" value="1"/>
</dbReference>
<dbReference type="Gene3D" id="1.10.287.130">
    <property type="match status" value="1"/>
</dbReference>
<dbReference type="Gene3D" id="2.60.40.10">
    <property type="entry name" value="Immunoglobulins"/>
    <property type="match status" value="1"/>
</dbReference>
<evidence type="ECO:0000259" key="10">
    <source>
        <dbReference type="PROSITE" id="PS50109"/>
    </source>
</evidence>
<dbReference type="InterPro" id="IPR003661">
    <property type="entry name" value="HisK_dim/P_dom"/>
</dbReference>
<evidence type="ECO:0000256" key="2">
    <source>
        <dbReference type="ARBA" id="ARBA00012438"/>
    </source>
</evidence>
<dbReference type="InterPro" id="IPR009057">
    <property type="entry name" value="Homeodomain-like_sf"/>
</dbReference>
<dbReference type="EMBL" id="JBHSGN010000132">
    <property type="protein sequence ID" value="MFC4676322.1"/>
    <property type="molecule type" value="Genomic_DNA"/>
</dbReference>
<evidence type="ECO:0000313" key="12">
    <source>
        <dbReference type="EMBL" id="MFC4676322.1"/>
    </source>
</evidence>
<dbReference type="SMART" id="SM00342">
    <property type="entry name" value="HTH_ARAC"/>
    <property type="match status" value="1"/>
</dbReference>
<dbReference type="PANTHER" id="PTHR43547">
    <property type="entry name" value="TWO-COMPONENT HISTIDINE KINASE"/>
    <property type="match status" value="1"/>
</dbReference>
<evidence type="ECO:0000256" key="6">
    <source>
        <dbReference type="ARBA" id="ARBA00023163"/>
    </source>
</evidence>
<feature type="domain" description="Response regulatory" evidence="11">
    <location>
        <begin position="957"/>
        <end position="1072"/>
    </location>
</feature>
<evidence type="ECO:0000256" key="8">
    <source>
        <dbReference type="SAM" id="Phobius"/>
    </source>
</evidence>
<name>A0ABV9L1U7_9BACT</name>
<dbReference type="InterPro" id="IPR011006">
    <property type="entry name" value="CheY-like_superfamily"/>
</dbReference>
<reference evidence="13" key="1">
    <citation type="journal article" date="2019" name="Int. J. Syst. Evol. Microbiol.">
        <title>The Global Catalogue of Microorganisms (GCM) 10K type strain sequencing project: providing services to taxonomists for standard genome sequencing and annotation.</title>
        <authorList>
            <consortium name="The Broad Institute Genomics Platform"/>
            <consortium name="The Broad Institute Genome Sequencing Center for Infectious Disease"/>
            <person name="Wu L."/>
            <person name="Ma J."/>
        </authorList>
    </citation>
    <scope>NUCLEOTIDE SEQUENCE [LARGE SCALE GENOMIC DNA]</scope>
    <source>
        <strain evidence="13">CCUG 66188</strain>
    </source>
</reference>
<dbReference type="Gene3D" id="3.40.50.2300">
    <property type="match status" value="1"/>
</dbReference>
<keyword evidence="8" id="KW-1133">Transmembrane helix</keyword>
<dbReference type="InterPro" id="IPR011110">
    <property type="entry name" value="Reg_prop"/>
</dbReference>
<evidence type="ECO:0000256" key="3">
    <source>
        <dbReference type="ARBA" id="ARBA00022553"/>
    </source>
</evidence>
<evidence type="ECO:0000256" key="5">
    <source>
        <dbReference type="ARBA" id="ARBA00023125"/>
    </source>
</evidence>
<dbReference type="Gene3D" id="3.30.565.10">
    <property type="entry name" value="Histidine kinase-like ATPase, C-terminal domain"/>
    <property type="match status" value="1"/>
</dbReference>
<dbReference type="InterPro" id="IPR013783">
    <property type="entry name" value="Ig-like_fold"/>
</dbReference>
<evidence type="ECO:0000256" key="7">
    <source>
        <dbReference type="PROSITE-ProRule" id="PRU00169"/>
    </source>
</evidence>
<dbReference type="PROSITE" id="PS01124">
    <property type="entry name" value="HTH_ARAC_FAMILY_2"/>
    <property type="match status" value="1"/>
</dbReference>
<dbReference type="SMART" id="SM00387">
    <property type="entry name" value="HATPase_c"/>
    <property type="match status" value="1"/>
</dbReference>
<comment type="catalytic activity">
    <reaction evidence="1">
        <text>ATP + protein L-histidine = ADP + protein N-phospho-L-histidine.</text>
        <dbReference type="EC" id="2.7.13.3"/>
    </reaction>
</comment>
<feature type="domain" description="Histidine kinase" evidence="10">
    <location>
        <begin position="689"/>
        <end position="907"/>
    </location>
</feature>
<keyword evidence="13" id="KW-1185">Reference proteome</keyword>
<keyword evidence="12" id="KW-0547">Nucleotide-binding</keyword>
<evidence type="ECO:0000313" key="13">
    <source>
        <dbReference type="Proteomes" id="UP001596023"/>
    </source>
</evidence>
<dbReference type="SUPFAM" id="SSF47384">
    <property type="entry name" value="Homodimeric domain of signal transducing histidine kinase"/>
    <property type="match status" value="1"/>
</dbReference>
<evidence type="ECO:0000256" key="4">
    <source>
        <dbReference type="ARBA" id="ARBA00023015"/>
    </source>
</evidence>
<dbReference type="Pfam" id="PF07495">
    <property type="entry name" value="Y_Y_Y"/>
    <property type="match status" value="1"/>
</dbReference>
<keyword evidence="12" id="KW-0067">ATP-binding</keyword>
<dbReference type="InterPro" id="IPR018060">
    <property type="entry name" value="HTH_AraC"/>
</dbReference>
<dbReference type="Proteomes" id="UP001596023">
    <property type="component" value="Unassembled WGS sequence"/>
</dbReference>
<dbReference type="InterPro" id="IPR003594">
    <property type="entry name" value="HATPase_dom"/>
</dbReference>
<dbReference type="RefSeq" id="WP_380000442.1">
    <property type="nucleotide sequence ID" value="NZ_JBHSGN010000132.1"/>
</dbReference>
<keyword evidence="8" id="KW-0812">Transmembrane</keyword>
<comment type="caution">
    <text evidence="12">The sequence shown here is derived from an EMBL/GenBank/DDBJ whole genome shotgun (WGS) entry which is preliminary data.</text>
</comment>
<gene>
    <name evidence="12" type="ORF">ACFO6W_21810</name>
</gene>
<dbReference type="InterPro" id="IPR036097">
    <property type="entry name" value="HisK_dim/P_sf"/>
</dbReference>
<dbReference type="CDD" id="cd17574">
    <property type="entry name" value="REC_OmpR"/>
    <property type="match status" value="1"/>
</dbReference>
<keyword evidence="3" id="KW-0597">Phosphoprotein</keyword>
<evidence type="ECO:0000256" key="1">
    <source>
        <dbReference type="ARBA" id="ARBA00000085"/>
    </source>
</evidence>
<dbReference type="PROSITE" id="PS50109">
    <property type="entry name" value="HIS_KIN"/>
    <property type="match status" value="1"/>
</dbReference>
<dbReference type="InterPro" id="IPR018062">
    <property type="entry name" value="HTH_AraC-typ_CS"/>
</dbReference>
<dbReference type="InterPro" id="IPR004358">
    <property type="entry name" value="Sig_transdc_His_kin-like_C"/>
</dbReference>
<dbReference type="PROSITE" id="PS50110">
    <property type="entry name" value="RESPONSE_REGULATORY"/>
    <property type="match status" value="1"/>
</dbReference>
<feature type="domain" description="HTH araC/xylS-type" evidence="9">
    <location>
        <begin position="1107"/>
        <end position="1207"/>
    </location>
</feature>
<keyword evidence="5" id="KW-0238">DNA-binding</keyword>